<proteinExistence type="inferred from homology"/>
<comment type="caution">
    <text evidence="3">The sequence shown here is derived from an EMBL/GenBank/DDBJ whole genome shotgun (WGS) entry which is preliminary data.</text>
</comment>
<dbReference type="SUPFAM" id="SSF50249">
    <property type="entry name" value="Nucleic acid-binding proteins"/>
    <property type="match status" value="1"/>
</dbReference>
<dbReference type="PANTHER" id="PTHR12150:SF13">
    <property type="entry name" value="METHYLTRANSFERASE C9ORF114-RELATED"/>
    <property type="match status" value="1"/>
</dbReference>
<dbReference type="Pfam" id="PF02598">
    <property type="entry name" value="Methyltrn_RNA_3"/>
    <property type="match status" value="1"/>
</dbReference>
<name>A0AAN7PE52_9COLE</name>
<sequence length="361" mass="40527">MGPIKTTKSWADTNKTNKEKRKQWKEQKLLKKLEKQKQETTKIEEPVEKKQINVSTISIAVPGSILENAQSAELQSYLAGQIARAACIFQVDEVIIFDDGVANSKKISVDSFDGVKEITRCCVKLARILQYLECPQYLRKHLFPVHEDLQYAGILNPLDAPHHLRQSDSFSFREGVVTNKPAKIGKGSLVNVGLLQEIRIDKLLTPGLRCTVKLLPQVEGQKKLKGIVVSPDLPRQETGMYWGYTVRLANSLSQVFSQSPYKKGYDVTIGTSDKGSPMNAFECPKYKHLLVVFGGLHGLESALENDEVLNIDDPILLFDHYLNTIPNQGSRTVRTEEAILISLATLKPLLKPKWKVFTENT</sequence>
<gene>
    <name evidence="3" type="ORF">RN001_004205</name>
</gene>
<dbReference type="InterPro" id="IPR029028">
    <property type="entry name" value="Alpha/beta_knot_MTases"/>
</dbReference>
<organism evidence="3 4">
    <name type="scientific">Aquatica leii</name>
    <dbReference type="NCBI Taxonomy" id="1421715"/>
    <lineage>
        <taxon>Eukaryota</taxon>
        <taxon>Metazoa</taxon>
        <taxon>Ecdysozoa</taxon>
        <taxon>Arthropoda</taxon>
        <taxon>Hexapoda</taxon>
        <taxon>Insecta</taxon>
        <taxon>Pterygota</taxon>
        <taxon>Neoptera</taxon>
        <taxon>Endopterygota</taxon>
        <taxon>Coleoptera</taxon>
        <taxon>Polyphaga</taxon>
        <taxon>Elateriformia</taxon>
        <taxon>Elateroidea</taxon>
        <taxon>Lampyridae</taxon>
        <taxon>Luciolinae</taxon>
        <taxon>Aquatica</taxon>
    </lineage>
</organism>
<dbReference type="CDD" id="cd18086">
    <property type="entry name" value="HsC9orf114-like"/>
    <property type="match status" value="1"/>
</dbReference>
<dbReference type="InterPro" id="IPR012340">
    <property type="entry name" value="NA-bd_OB-fold"/>
</dbReference>
<dbReference type="EMBL" id="JARPUR010000002">
    <property type="protein sequence ID" value="KAK4880886.1"/>
    <property type="molecule type" value="Genomic_DNA"/>
</dbReference>
<accession>A0AAN7PE52</accession>
<feature type="compositionally biased region" description="Polar residues" evidence="2">
    <location>
        <begin position="1"/>
        <end position="14"/>
    </location>
</feature>
<evidence type="ECO:0000256" key="1">
    <source>
        <dbReference type="ARBA" id="ARBA00009841"/>
    </source>
</evidence>
<dbReference type="AlphaFoldDB" id="A0AAN7PE52"/>
<evidence type="ECO:0000313" key="4">
    <source>
        <dbReference type="Proteomes" id="UP001353858"/>
    </source>
</evidence>
<dbReference type="Gene3D" id="2.40.50.140">
    <property type="entry name" value="Nucleic acid-binding proteins"/>
    <property type="match status" value="1"/>
</dbReference>
<dbReference type="PANTHER" id="PTHR12150">
    <property type="entry name" value="CLASS IV SAM-BINDING METHYLTRANSFERASE-RELATED"/>
    <property type="match status" value="1"/>
</dbReference>
<dbReference type="SUPFAM" id="SSF75217">
    <property type="entry name" value="alpha/beta knot"/>
    <property type="match status" value="1"/>
</dbReference>
<reference evidence="4" key="1">
    <citation type="submission" date="2023-01" db="EMBL/GenBank/DDBJ databases">
        <title>Key to firefly adult light organ development and bioluminescence: homeobox transcription factors regulate luciferase expression and transportation to peroxisome.</title>
        <authorList>
            <person name="Fu X."/>
        </authorList>
    </citation>
    <scope>NUCLEOTIDE SEQUENCE [LARGE SCALE GENOMIC DNA]</scope>
</reference>
<feature type="region of interest" description="Disordered" evidence="2">
    <location>
        <begin position="1"/>
        <end position="26"/>
    </location>
</feature>
<dbReference type="InterPro" id="IPR003750">
    <property type="entry name" value="Put_MeTrfase-C9orf114-like"/>
</dbReference>
<dbReference type="Gene3D" id="3.40.1280.10">
    <property type="match status" value="1"/>
</dbReference>
<comment type="similarity">
    <text evidence="1">Belongs to the class IV-like SAM-binding methyltransferase superfamily.</text>
</comment>
<protein>
    <submittedName>
        <fullName evidence="3">Uncharacterized protein</fullName>
    </submittedName>
</protein>
<dbReference type="InterPro" id="IPR029026">
    <property type="entry name" value="tRNA_m1G_MTases_N"/>
</dbReference>
<keyword evidence="4" id="KW-1185">Reference proteome</keyword>
<evidence type="ECO:0000256" key="2">
    <source>
        <dbReference type="SAM" id="MobiDB-lite"/>
    </source>
</evidence>
<dbReference type="Proteomes" id="UP001353858">
    <property type="component" value="Unassembled WGS sequence"/>
</dbReference>
<evidence type="ECO:0000313" key="3">
    <source>
        <dbReference type="EMBL" id="KAK4880886.1"/>
    </source>
</evidence>